<feature type="binding site" evidence="6">
    <location>
        <begin position="12"/>
        <end position="14"/>
    </location>
    <ligand>
        <name>N(1)-(5-phospho-beta-D-ribosyl)glycinamide</name>
        <dbReference type="ChEBI" id="CHEBI:143788"/>
    </ligand>
</feature>
<evidence type="ECO:0000256" key="2">
    <source>
        <dbReference type="ARBA" id="ARBA00022679"/>
    </source>
</evidence>
<dbReference type="KEGG" id="cni:Calni_0660"/>
<protein>
    <recommendedName>
        <fullName evidence="6">Phosphoribosylglycinamide formyltransferase</fullName>
        <ecNumber evidence="6">2.1.2.2</ecNumber>
    </recommendedName>
    <alternativeName>
        <fullName evidence="6">5'-phosphoribosylglycinamide transformylase</fullName>
    </alternativeName>
    <alternativeName>
        <fullName evidence="6">GAR transformylase</fullName>
        <shortName evidence="6">GART</shortName>
    </alternativeName>
</protein>
<reference evidence="8 9" key="1">
    <citation type="journal article" date="2011" name="Stand. Genomic Sci.">
        <title>Complete genome sequence of Calditerrivibrio nitroreducens type strain (Yu37-1).</title>
        <authorList>
            <person name="Pitluck S."/>
            <person name="Sikorski J."/>
            <person name="Zeytun A."/>
            <person name="Lapidus A."/>
            <person name="Nolan M."/>
            <person name="Lucas S."/>
            <person name="Hammon N."/>
            <person name="Deshpande S."/>
            <person name="Cheng J.F."/>
            <person name="Tapia R."/>
            <person name="Han C."/>
            <person name="Goodwin L."/>
            <person name="Liolios K."/>
            <person name="Pagani I."/>
            <person name="Ivanova N."/>
            <person name="Mavromatis K."/>
            <person name="Pati A."/>
            <person name="Chen A."/>
            <person name="Palaniappan K."/>
            <person name="Hauser L."/>
            <person name="Chang Y.J."/>
            <person name="Jeffries C.D."/>
            <person name="Detter J.C."/>
            <person name="Brambilla E."/>
            <person name="Djao O.D."/>
            <person name="Rohde M."/>
            <person name="Spring S."/>
            <person name="Goker M."/>
            <person name="Woyke T."/>
            <person name="Bristow J."/>
            <person name="Eisen J.A."/>
            <person name="Markowitz V."/>
            <person name="Hugenholtz P."/>
            <person name="Kyrpides N.C."/>
            <person name="Klenk H.P."/>
            <person name="Land M."/>
        </authorList>
    </citation>
    <scope>NUCLEOTIDE SEQUENCE [LARGE SCALE GENOMIC DNA]</scope>
    <source>
        <strain evidence="9">DSM 19672 / NBRC 101217 / Yu37-1</strain>
    </source>
</reference>
<dbReference type="UniPathway" id="UPA00074">
    <property type="reaction ID" value="UER00126"/>
</dbReference>
<dbReference type="Proteomes" id="UP000007039">
    <property type="component" value="Chromosome"/>
</dbReference>
<dbReference type="FunFam" id="3.40.50.170:FF:000007">
    <property type="entry name" value="Phosphoribosylglycinamide formyltransferase"/>
    <property type="match status" value="1"/>
</dbReference>
<evidence type="ECO:0000313" key="8">
    <source>
        <dbReference type="EMBL" id="ADR18571.1"/>
    </source>
</evidence>
<dbReference type="GO" id="GO:0004644">
    <property type="term" value="F:phosphoribosylglycinamide formyltransferase activity"/>
    <property type="evidence" value="ECO:0007669"/>
    <property type="project" value="UniProtKB-UniRule"/>
</dbReference>
<dbReference type="GO" id="GO:0006189">
    <property type="term" value="P:'de novo' IMP biosynthetic process"/>
    <property type="evidence" value="ECO:0007669"/>
    <property type="project" value="UniProtKB-UniRule"/>
</dbReference>
<dbReference type="AlphaFoldDB" id="E4TG21"/>
<dbReference type="RefSeq" id="WP_013450784.1">
    <property type="nucleotide sequence ID" value="NC_014758.1"/>
</dbReference>
<dbReference type="PROSITE" id="PS00373">
    <property type="entry name" value="GART"/>
    <property type="match status" value="1"/>
</dbReference>
<keyword evidence="9" id="KW-1185">Reference proteome</keyword>
<dbReference type="InterPro" id="IPR004607">
    <property type="entry name" value="GART"/>
</dbReference>
<evidence type="ECO:0000256" key="5">
    <source>
        <dbReference type="ARBA" id="ARBA00047664"/>
    </source>
</evidence>
<dbReference type="OrthoDB" id="9806170at2"/>
<comment type="catalytic activity">
    <reaction evidence="5 6">
        <text>N(1)-(5-phospho-beta-D-ribosyl)glycinamide + (6R)-10-formyltetrahydrofolate = N(2)-formyl-N(1)-(5-phospho-beta-D-ribosyl)glycinamide + (6S)-5,6,7,8-tetrahydrofolate + H(+)</text>
        <dbReference type="Rhea" id="RHEA:15053"/>
        <dbReference type="ChEBI" id="CHEBI:15378"/>
        <dbReference type="ChEBI" id="CHEBI:57453"/>
        <dbReference type="ChEBI" id="CHEBI:143788"/>
        <dbReference type="ChEBI" id="CHEBI:147286"/>
        <dbReference type="ChEBI" id="CHEBI:195366"/>
        <dbReference type="EC" id="2.1.2.2"/>
    </reaction>
</comment>
<organism evidence="8 9">
    <name type="scientific">Calditerrivibrio nitroreducens (strain DSM 19672 / NBRC 101217 / Yu37-1)</name>
    <dbReference type="NCBI Taxonomy" id="768670"/>
    <lineage>
        <taxon>Bacteria</taxon>
        <taxon>Pseudomonadati</taxon>
        <taxon>Deferribacterota</taxon>
        <taxon>Deferribacteres</taxon>
        <taxon>Deferribacterales</taxon>
        <taxon>Calditerrivibrionaceae</taxon>
    </lineage>
</organism>
<feature type="binding site" evidence="6">
    <location>
        <begin position="91"/>
        <end position="94"/>
    </location>
    <ligand>
        <name>(6R)-10-formyltetrahydrofolate</name>
        <dbReference type="ChEBI" id="CHEBI:195366"/>
    </ligand>
</feature>
<accession>E4TG21</accession>
<dbReference type="PANTHER" id="PTHR43369">
    <property type="entry name" value="PHOSPHORIBOSYLGLYCINAMIDE FORMYLTRANSFERASE"/>
    <property type="match status" value="1"/>
</dbReference>
<sequence>MKRLAVLLSGRGSNFIKIYENIKSGVIKNAEIVLVISNKQDAPGLAYARQAGLNAIYLNPKDYPDREEYDRAIVDLLKREKIDLVCLAGYMRIITKFFVESFPNRIINIHPSLLPAFPGLDAQKQALEYGVKYTGCTVHFVDEKVDHGAIILQEVVEVLDDDSVETLSARILQKEHIVYSKAIDLIVNDKIYIDGRTVKFKKV</sequence>
<comment type="function">
    <text evidence="6">Catalyzes the transfer of a formyl group from 10-formyltetrahydrofolate to 5-phospho-ribosyl-glycinamide (GAR), producing 5-phospho-ribosyl-N-formylglycinamide (FGAR) and tetrahydrofolate.</text>
</comment>
<dbReference type="CDD" id="cd08645">
    <property type="entry name" value="FMT_core_GART"/>
    <property type="match status" value="1"/>
</dbReference>
<evidence type="ECO:0000259" key="7">
    <source>
        <dbReference type="Pfam" id="PF00551"/>
    </source>
</evidence>
<dbReference type="EMBL" id="CP002347">
    <property type="protein sequence ID" value="ADR18571.1"/>
    <property type="molecule type" value="Genomic_DNA"/>
</dbReference>
<feature type="binding site" evidence="6">
    <location>
        <position position="66"/>
    </location>
    <ligand>
        <name>(6R)-10-formyltetrahydrofolate</name>
        <dbReference type="ChEBI" id="CHEBI:195366"/>
    </ligand>
</feature>
<dbReference type="InterPro" id="IPR002376">
    <property type="entry name" value="Formyl_transf_N"/>
</dbReference>
<name>E4TG21_CALNY</name>
<keyword evidence="2 6" id="KW-0808">Transferase</keyword>
<dbReference type="Pfam" id="PF00551">
    <property type="entry name" value="Formyl_trans_N"/>
    <property type="match status" value="1"/>
</dbReference>
<dbReference type="NCBIfam" id="TIGR00639">
    <property type="entry name" value="PurN"/>
    <property type="match status" value="1"/>
</dbReference>
<gene>
    <name evidence="6" type="primary">purN</name>
    <name evidence="8" type="ordered locus">Calni_0660</name>
</gene>
<feature type="active site" description="Proton donor" evidence="6">
    <location>
        <position position="110"/>
    </location>
</feature>
<proteinExistence type="inferred from homology"/>
<evidence type="ECO:0000256" key="1">
    <source>
        <dbReference type="ARBA" id="ARBA00005054"/>
    </source>
</evidence>
<feature type="domain" description="Formyl transferase N-terminal" evidence="7">
    <location>
        <begin position="2"/>
        <end position="183"/>
    </location>
</feature>
<evidence type="ECO:0000256" key="6">
    <source>
        <dbReference type="HAMAP-Rule" id="MF_01930"/>
    </source>
</evidence>
<evidence type="ECO:0000256" key="4">
    <source>
        <dbReference type="ARBA" id="ARBA00038440"/>
    </source>
</evidence>
<evidence type="ECO:0000313" key="9">
    <source>
        <dbReference type="Proteomes" id="UP000007039"/>
    </source>
</evidence>
<dbReference type="SUPFAM" id="SSF53328">
    <property type="entry name" value="Formyltransferase"/>
    <property type="match status" value="1"/>
</dbReference>
<dbReference type="eggNOG" id="COG0299">
    <property type="taxonomic scope" value="Bacteria"/>
</dbReference>
<dbReference type="PANTHER" id="PTHR43369:SF2">
    <property type="entry name" value="PHOSPHORIBOSYLGLYCINAMIDE FORMYLTRANSFERASE"/>
    <property type="match status" value="1"/>
</dbReference>
<feature type="site" description="Raises pKa of active site His" evidence="6">
    <location>
        <position position="146"/>
    </location>
</feature>
<dbReference type="InterPro" id="IPR001555">
    <property type="entry name" value="GART_AS"/>
</dbReference>
<evidence type="ECO:0000256" key="3">
    <source>
        <dbReference type="ARBA" id="ARBA00022755"/>
    </source>
</evidence>
<dbReference type="HAMAP" id="MF_01930">
    <property type="entry name" value="PurN"/>
    <property type="match status" value="1"/>
</dbReference>
<keyword evidence="3 6" id="KW-0658">Purine biosynthesis</keyword>
<comment type="similarity">
    <text evidence="4 6">Belongs to the GART family.</text>
</comment>
<dbReference type="InterPro" id="IPR036477">
    <property type="entry name" value="Formyl_transf_N_sf"/>
</dbReference>
<comment type="pathway">
    <text evidence="1 6">Purine metabolism; IMP biosynthesis via de novo pathway; N(2)-formyl-N(1)-(5-phospho-D-ribosyl)glycinamide from N(1)-(5-phospho-D-ribosyl)glycinamide (10-formyl THF route): step 1/1.</text>
</comment>
<feature type="binding site" evidence="6">
    <location>
        <position position="108"/>
    </location>
    <ligand>
        <name>(6R)-10-formyltetrahydrofolate</name>
        <dbReference type="ChEBI" id="CHEBI:195366"/>
    </ligand>
</feature>
<dbReference type="Gene3D" id="3.40.50.170">
    <property type="entry name" value="Formyl transferase, N-terminal domain"/>
    <property type="match status" value="1"/>
</dbReference>
<dbReference type="EC" id="2.1.2.2" evidence="6"/>
<dbReference type="HOGENOM" id="CLU_038395_1_0_0"/>
<dbReference type="STRING" id="768670.Calni_0660"/>
<dbReference type="GO" id="GO:0005737">
    <property type="term" value="C:cytoplasm"/>
    <property type="evidence" value="ECO:0007669"/>
    <property type="project" value="TreeGrafter"/>
</dbReference>